<feature type="region of interest" description="Disordered" evidence="1">
    <location>
        <begin position="235"/>
        <end position="262"/>
    </location>
</feature>
<evidence type="ECO:0000313" key="3">
    <source>
        <dbReference type="Proteomes" id="UP000518266"/>
    </source>
</evidence>
<protein>
    <submittedName>
        <fullName evidence="2">Uncharacterized protein</fullName>
    </submittedName>
</protein>
<gene>
    <name evidence="2" type="ORF">F7725_028413</name>
</gene>
<name>A0A7J5XFK5_DISMA</name>
<evidence type="ECO:0000313" key="2">
    <source>
        <dbReference type="EMBL" id="KAF3835855.1"/>
    </source>
</evidence>
<sequence>METSKSLQNKKVSSFPQRLKVSDSFISDSDGMSNAHFRKAGHIVDEHSDDSLLGRTHSASQERISPVFDSTSFSVSEVLHEALLLDVNEFQLSDGNMTPFIKSLKSAEHGHNQVNVQVTLLLQMEEWEFQSLRVINTDLLFWKTSKSLQNKKVSSFPQRLKVSDSFISDSDGMSNAHFRKAGHIVDEHSDDSLLGRTHSASQERISPVFDSTSFSVSEVLHGGAIRNRWSDEEQVERLGTGGAMRNRWSDEEQVGDEEQVER</sequence>
<evidence type="ECO:0000256" key="1">
    <source>
        <dbReference type="SAM" id="MobiDB-lite"/>
    </source>
</evidence>
<dbReference type="EMBL" id="JAAKFY010000024">
    <property type="protein sequence ID" value="KAF3835855.1"/>
    <property type="molecule type" value="Genomic_DNA"/>
</dbReference>
<accession>A0A7J5XFK5</accession>
<feature type="compositionally biased region" description="Acidic residues" evidence="1">
    <location>
        <begin position="251"/>
        <end position="262"/>
    </location>
</feature>
<proteinExistence type="predicted"/>
<reference evidence="2 3" key="1">
    <citation type="submission" date="2020-03" db="EMBL/GenBank/DDBJ databases">
        <title>Dissostichus mawsoni Genome sequencing and assembly.</title>
        <authorList>
            <person name="Park H."/>
        </authorList>
    </citation>
    <scope>NUCLEOTIDE SEQUENCE [LARGE SCALE GENOMIC DNA]</scope>
    <source>
        <strain evidence="2">DM0001</strain>
        <tissue evidence="2">Muscle</tissue>
    </source>
</reference>
<dbReference type="AlphaFoldDB" id="A0A7J5XFK5"/>
<keyword evidence="3" id="KW-1185">Reference proteome</keyword>
<organism evidence="2 3">
    <name type="scientific">Dissostichus mawsoni</name>
    <name type="common">Antarctic cod</name>
    <dbReference type="NCBI Taxonomy" id="36200"/>
    <lineage>
        <taxon>Eukaryota</taxon>
        <taxon>Metazoa</taxon>
        <taxon>Chordata</taxon>
        <taxon>Craniata</taxon>
        <taxon>Vertebrata</taxon>
        <taxon>Euteleostomi</taxon>
        <taxon>Actinopterygii</taxon>
        <taxon>Neopterygii</taxon>
        <taxon>Teleostei</taxon>
        <taxon>Neoteleostei</taxon>
        <taxon>Acanthomorphata</taxon>
        <taxon>Eupercaria</taxon>
        <taxon>Perciformes</taxon>
        <taxon>Notothenioidei</taxon>
        <taxon>Nototheniidae</taxon>
        <taxon>Dissostichus</taxon>
    </lineage>
</organism>
<comment type="caution">
    <text evidence="2">The sequence shown here is derived from an EMBL/GenBank/DDBJ whole genome shotgun (WGS) entry which is preliminary data.</text>
</comment>
<dbReference type="Proteomes" id="UP000518266">
    <property type="component" value="Unassembled WGS sequence"/>
</dbReference>